<evidence type="ECO:0000313" key="2">
    <source>
        <dbReference type="Proteomes" id="UP001164250"/>
    </source>
</evidence>
<dbReference type="EMBL" id="CM047904">
    <property type="protein sequence ID" value="KAJ0091196.1"/>
    <property type="molecule type" value="Genomic_DNA"/>
</dbReference>
<comment type="caution">
    <text evidence="1">The sequence shown here is derived from an EMBL/GenBank/DDBJ whole genome shotgun (WGS) entry which is preliminary data.</text>
</comment>
<organism evidence="1 2">
    <name type="scientific">Pistacia atlantica</name>
    <dbReference type="NCBI Taxonomy" id="434234"/>
    <lineage>
        <taxon>Eukaryota</taxon>
        <taxon>Viridiplantae</taxon>
        <taxon>Streptophyta</taxon>
        <taxon>Embryophyta</taxon>
        <taxon>Tracheophyta</taxon>
        <taxon>Spermatophyta</taxon>
        <taxon>Magnoliopsida</taxon>
        <taxon>eudicotyledons</taxon>
        <taxon>Gunneridae</taxon>
        <taxon>Pentapetalae</taxon>
        <taxon>rosids</taxon>
        <taxon>malvids</taxon>
        <taxon>Sapindales</taxon>
        <taxon>Anacardiaceae</taxon>
        <taxon>Pistacia</taxon>
    </lineage>
</organism>
<evidence type="ECO:0000313" key="1">
    <source>
        <dbReference type="EMBL" id="KAJ0091196.1"/>
    </source>
</evidence>
<proteinExistence type="predicted"/>
<dbReference type="Proteomes" id="UP001164250">
    <property type="component" value="Chromosome 8"/>
</dbReference>
<protein>
    <submittedName>
        <fullName evidence="1">Uncharacterized protein</fullName>
    </submittedName>
</protein>
<gene>
    <name evidence="1" type="ORF">Patl1_13780</name>
</gene>
<keyword evidence="2" id="KW-1185">Reference proteome</keyword>
<sequence>MLGKKFRLKLHIYTMSEQQICTISIILSKSTTRIHEGDQLTFNHPHYDKCNSTYKSTNKAYGSFIHGQ</sequence>
<name>A0ACC1AWY0_9ROSI</name>
<accession>A0ACC1AWY0</accession>
<reference evidence="2" key="1">
    <citation type="journal article" date="2023" name="G3 (Bethesda)">
        <title>Genome assembly and association tests identify interacting loci associated with vigor, precocity, and sex in interspecific pistachio rootstocks.</title>
        <authorList>
            <person name="Palmer W."/>
            <person name="Jacygrad E."/>
            <person name="Sagayaradj S."/>
            <person name="Cavanaugh K."/>
            <person name="Han R."/>
            <person name="Bertier L."/>
            <person name="Beede B."/>
            <person name="Kafkas S."/>
            <person name="Golino D."/>
            <person name="Preece J."/>
            <person name="Michelmore R."/>
        </authorList>
    </citation>
    <scope>NUCLEOTIDE SEQUENCE [LARGE SCALE GENOMIC DNA]</scope>
</reference>